<evidence type="ECO:0000313" key="1">
    <source>
        <dbReference type="EMBL" id="CAI2361276.1"/>
    </source>
</evidence>
<protein>
    <submittedName>
        <fullName evidence="1">Uncharacterized protein</fullName>
    </submittedName>
</protein>
<keyword evidence="2" id="KW-1185">Reference proteome</keyword>
<dbReference type="Proteomes" id="UP001295684">
    <property type="component" value="Unassembled WGS sequence"/>
</dbReference>
<organism evidence="1 2">
    <name type="scientific">Euplotes crassus</name>
    <dbReference type="NCBI Taxonomy" id="5936"/>
    <lineage>
        <taxon>Eukaryota</taxon>
        <taxon>Sar</taxon>
        <taxon>Alveolata</taxon>
        <taxon>Ciliophora</taxon>
        <taxon>Intramacronucleata</taxon>
        <taxon>Spirotrichea</taxon>
        <taxon>Hypotrichia</taxon>
        <taxon>Euplotida</taxon>
        <taxon>Euplotidae</taxon>
        <taxon>Moneuplotes</taxon>
    </lineage>
</organism>
<comment type="caution">
    <text evidence="1">The sequence shown here is derived from an EMBL/GenBank/DDBJ whole genome shotgun (WGS) entry which is preliminary data.</text>
</comment>
<dbReference type="AlphaFoldDB" id="A0AAD1X859"/>
<evidence type="ECO:0000313" key="2">
    <source>
        <dbReference type="Proteomes" id="UP001295684"/>
    </source>
</evidence>
<reference evidence="1" key="1">
    <citation type="submission" date="2023-07" db="EMBL/GenBank/DDBJ databases">
        <authorList>
            <consortium name="AG Swart"/>
            <person name="Singh M."/>
            <person name="Singh A."/>
            <person name="Seah K."/>
            <person name="Emmerich C."/>
        </authorList>
    </citation>
    <scope>NUCLEOTIDE SEQUENCE</scope>
    <source>
        <strain evidence="1">DP1</strain>
    </source>
</reference>
<sequence>MDLDNLLLKLGICINIMQYYGNSNECKKMMSLVSKGTNKFYGKNSKALKRGFRKILTLEYGFGKETEQFLEEEISGILGDASRKGPRYSAYNLEVIIRCNEELFRLRRFVEEVTNPRLLCFNKIIIPVTISKHSCNPIEFYPPTSEVPSLPIIRELYHTLFSTDIDTSCIKFTTWYRTSRSSGYHPPYPYPNMISPPLSNGYVAPFSHYFKTAKLEIHDEEDLETFRDIDFDVEELILDGRLFMALFEFGNVYYTSQNLRSRTQALTVKLKGIGGLFGVLEAWTDPKDIQGEEANNILTKEGCEIMFGNLKKFTFQKHLESQEVSFVDKVRNNSSLIFSSLTQSDINFCMIENEQLTKDEGEDNPIEVYCYSPSSKSYHSFRVSKVEINGAPLRVYPTSNYIQVDYIKCNFYDIHQNNKIDITSFEDFVTSITINPLVKTGFEDDEHGYRNLAETYEELERTVFIKCDSISLVSGCKAMCTLADEAYYVYCDHSKENNFHTRVQKFEFTGKEFFEMNEFDQEDFVERLKPLSFPSGLTFTSLSHPASFMQLLSCLKLPITDLTLTLADDEMPSDSFSKQRLRKLLLNKELENFKLNKLCGIQLKEVGRISPIKRGLGVGESSNLAKEGVQKMVDSFLNDSFEGDN</sequence>
<name>A0AAD1X859_EUPCR</name>
<accession>A0AAD1X859</accession>
<proteinExistence type="predicted"/>
<dbReference type="EMBL" id="CAMPGE010002472">
    <property type="protein sequence ID" value="CAI2361276.1"/>
    <property type="molecule type" value="Genomic_DNA"/>
</dbReference>
<gene>
    <name evidence="1" type="ORF">ECRASSUSDP1_LOCUS2586</name>
</gene>